<keyword evidence="3 6" id="KW-0812">Transmembrane</keyword>
<dbReference type="InterPro" id="IPR050833">
    <property type="entry name" value="Poly_Biosynth_Transport"/>
</dbReference>
<evidence type="ECO:0000256" key="6">
    <source>
        <dbReference type="SAM" id="Phobius"/>
    </source>
</evidence>
<organism evidence="7">
    <name type="scientific">Caldicellulosiruptor owensensis</name>
    <dbReference type="NCBI Taxonomy" id="55205"/>
    <lineage>
        <taxon>Bacteria</taxon>
        <taxon>Bacillati</taxon>
        <taxon>Bacillota</taxon>
        <taxon>Bacillota incertae sedis</taxon>
        <taxon>Caldicellulosiruptorales</taxon>
        <taxon>Caldicellulosiruptoraceae</taxon>
        <taxon>Caldicellulosiruptor</taxon>
    </lineage>
</organism>
<keyword evidence="5 6" id="KW-0472">Membrane</keyword>
<reference evidence="7" key="1">
    <citation type="journal article" date="2020" name="mSystems">
        <title>Genome- and Community-Level Interaction Insights into Carbon Utilization and Element Cycling Functions of Hydrothermarchaeota in Hydrothermal Sediment.</title>
        <authorList>
            <person name="Zhou Z."/>
            <person name="Liu Y."/>
            <person name="Xu W."/>
            <person name="Pan J."/>
            <person name="Luo Z.H."/>
            <person name="Li M."/>
        </authorList>
    </citation>
    <scope>NUCLEOTIDE SEQUENCE [LARGE SCALE GENOMIC DNA]</scope>
    <source>
        <strain evidence="7">SpSt-102</strain>
    </source>
</reference>
<evidence type="ECO:0000256" key="2">
    <source>
        <dbReference type="ARBA" id="ARBA00022475"/>
    </source>
</evidence>
<evidence type="ECO:0000256" key="5">
    <source>
        <dbReference type="ARBA" id="ARBA00023136"/>
    </source>
</evidence>
<dbReference type="PANTHER" id="PTHR30250">
    <property type="entry name" value="PST FAMILY PREDICTED COLANIC ACID TRANSPORTER"/>
    <property type="match status" value="1"/>
</dbReference>
<evidence type="ECO:0000256" key="4">
    <source>
        <dbReference type="ARBA" id="ARBA00022989"/>
    </source>
</evidence>
<dbReference type="PANTHER" id="PTHR30250:SF11">
    <property type="entry name" value="O-ANTIGEN TRANSPORTER-RELATED"/>
    <property type="match status" value="1"/>
</dbReference>
<dbReference type="AlphaFoldDB" id="A0A7C5V3T7"/>
<sequence>MRSLKETTKSLINKVKNNKDYQALIENFTALSILNAINYILPLVTFPYLVRVLGADKFGLLSFAQSVITYFFLLTNFGFYLTGVQQIALRRDNKEESGRILSSIIGAKLLLTFVGFLALTILVFSVPMLKKNTLIYFLCFTAVLCEVINTNWFFRGIEKIRYMLILAIISKTIYILTIFFLIKSNKDYLLIPILGSSITFATNLVGIKIAHSVLGYKITIPKISEIFWQIKDGYTIFLSQVAINLYTNTNTVLLGVLGGNTSVGFYSAAQKVISIIIGFFILIQQAVYPYSNRVIAQSSKDALRFFKQLTYIIGTLSFALSLIIFISSPLLVKLILGQEYLPSIPTLRILSFLPFIVSISQIFGILIMVPMGFKKEFMKILWGASIINIIFALILVPSLKHNGSAISATITEIYVTLTMWFFLRKKKIII</sequence>
<proteinExistence type="predicted"/>
<evidence type="ECO:0000313" key="7">
    <source>
        <dbReference type="EMBL" id="HHS02012.1"/>
    </source>
</evidence>
<keyword evidence="4 6" id="KW-1133">Transmembrane helix</keyword>
<dbReference type="CDD" id="cd13128">
    <property type="entry name" value="MATE_Wzx_like"/>
    <property type="match status" value="1"/>
</dbReference>
<feature type="transmembrane region" description="Helical" evidence="6">
    <location>
        <begin position="188"/>
        <end position="214"/>
    </location>
</feature>
<evidence type="ECO:0000256" key="1">
    <source>
        <dbReference type="ARBA" id="ARBA00004651"/>
    </source>
</evidence>
<dbReference type="Pfam" id="PF01943">
    <property type="entry name" value="Polysacc_synt"/>
    <property type="match status" value="1"/>
</dbReference>
<feature type="transmembrane region" description="Helical" evidence="6">
    <location>
        <begin position="309"/>
        <end position="332"/>
    </location>
</feature>
<feature type="transmembrane region" description="Helical" evidence="6">
    <location>
        <begin position="61"/>
        <end position="84"/>
    </location>
</feature>
<feature type="transmembrane region" description="Helical" evidence="6">
    <location>
        <begin position="134"/>
        <end position="154"/>
    </location>
</feature>
<feature type="transmembrane region" description="Helical" evidence="6">
    <location>
        <begin position="405"/>
        <end position="423"/>
    </location>
</feature>
<comment type="caution">
    <text evidence="7">The sequence shown here is derived from an EMBL/GenBank/DDBJ whole genome shotgun (WGS) entry which is preliminary data.</text>
</comment>
<gene>
    <name evidence="7" type="ORF">ENL71_05800</name>
</gene>
<dbReference type="EMBL" id="DRUZ01000073">
    <property type="protein sequence ID" value="HHS02012.1"/>
    <property type="molecule type" value="Genomic_DNA"/>
</dbReference>
<protein>
    <submittedName>
        <fullName evidence="7">Flippase</fullName>
    </submittedName>
</protein>
<feature type="transmembrane region" description="Helical" evidence="6">
    <location>
        <begin position="268"/>
        <end position="288"/>
    </location>
</feature>
<feature type="transmembrane region" description="Helical" evidence="6">
    <location>
        <begin position="105"/>
        <end position="128"/>
    </location>
</feature>
<dbReference type="GO" id="GO:0005886">
    <property type="term" value="C:plasma membrane"/>
    <property type="evidence" value="ECO:0007669"/>
    <property type="project" value="UniProtKB-SubCell"/>
</dbReference>
<dbReference type="InterPro" id="IPR002797">
    <property type="entry name" value="Polysacc_synth"/>
</dbReference>
<accession>A0A7C5V3T7</accession>
<feature type="transmembrane region" description="Helical" evidence="6">
    <location>
        <begin position="234"/>
        <end position="256"/>
    </location>
</feature>
<keyword evidence="2" id="KW-1003">Cell membrane</keyword>
<feature type="transmembrane region" description="Helical" evidence="6">
    <location>
        <begin position="21"/>
        <end position="41"/>
    </location>
</feature>
<feature type="transmembrane region" description="Helical" evidence="6">
    <location>
        <begin position="380"/>
        <end position="399"/>
    </location>
</feature>
<name>A0A7C5V3T7_9FIRM</name>
<feature type="transmembrane region" description="Helical" evidence="6">
    <location>
        <begin position="161"/>
        <end position="182"/>
    </location>
</feature>
<feature type="transmembrane region" description="Helical" evidence="6">
    <location>
        <begin position="352"/>
        <end position="373"/>
    </location>
</feature>
<evidence type="ECO:0000256" key="3">
    <source>
        <dbReference type="ARBA" id="ARBA00022692"/>
    </source>
</evidence>
<comment type="subcellular location">
    <subcellularLocation>
        <location evidence="1">Cell membrane</location>
        <topology evidence="1">Multi-pass membrane protein</topology>
    </subcellularLocation>
</comment>